<name>A0ACC0ACC5_CATRO</name>
<evidence type="ECO:0000313" key="1">
    <source>
        <dbReference type="EMBL" id="KAI5657632.1"/>
    </source>
</evidence>
<protein>
    <submittedName>
        <fullName evidence="1">Uncharacterized protein</fullName>
    </submittedName>
</protein>
<keyword evidence="2" id="KW-1185">Reference proteome</keyword>
<dbReference type="Proteomes" id="UP001060085">
    <property type="component" value="Linkage Group LG06"/>
</dbReference>
<gene>
    <name evidence="1" type="ORF">M9H77_26425</name>
</gene>
<sequence length="108" mass="12529">MAKNENQKSPITVLTIPFPMQASLEALEALSKSERFDAVRYKEELRLLLERDMKERGPNAMKIAVLDDPPLIRSFKIILSHIEDELKKKEEYESHNREKLVLALLLIV</sequence>
<proteinExistence type="predicted"/>
<evidence type="ECO:0000313" key="2">
    <source>
        <dbReference type="Proteomes" id="UP001060085"/>
    </source>
</evidence>
<dbReference type="EMBL" id="CM044706">
    <property type="protein sequence ID" value="KAI5657632.1"/>
    <property type="molecule type" value="Genomic_DNA"/>
</dbReference>
<accession>A0ACC0ACC5</accession>
<comment type="caution">
    <text evidence="1">The sequence shown here is derived from an EMBL/GenBank/DDBJ whole genome shotgun (WGS) entry which is preliminary data.</text>
</comment>
<reference evidence="2" key="1">
    <citation type="journal article" date="2023" name="Nat. Plants">
        <title>Single-cell RNA sequencing provides a high-resolution roadmap for understanding the multicellular compartmentation of specialized metabolism.</title>
        <authorList>
            <person name="Sun S."/>
            <person name="Shen X."/>
            <person name="Li Y."/>
            <person name="Li Y."/>
            <person name="Wang S."/>
            <person name="Li R."/>
            <person name="Zhang H."/>
            <person name="Shen G."/>
            <person name="Guo B."/>
            <person name="Wei J."/>
            <person name="Xu J."/>
            <person name="St-Pierre B."/>
            <person name="Chen S."/>
            <person name="Sun C."/>
        </authorList>
    </citation>
    <scope>NUCLEOTIDE SEQUENCE [LARGE SCALE GENOMIC DNA]</scope>
</reference>
<organism evidence="1 2">
    <name type="scientific">Catharanthus roseus</name>
    <name type="common">Madagascar periwinkle</name>
    <name type="synonym">Vinca rosea</name>
    <dbReference type="NCBI Taxonomy" id="4058"/>
    <lineage>
        <taxon>Eukaryota</taxon>
        <taxon>Viridiplantae</taxon>
        <taxon>Streptophyta</taxon>
        <taxon>Embryophyta</taxon>
        <taxon>Tracheophyta</taxon>
        <taxon>Spermatophyta</taxon>
        <taxon>Magnoliopsida</taxon>
        <taxon>eudicotyledons</taxon>
        <taxon>Gunneridae</taxon>
        <taxon>Pentapetalae</taxon>
        <taxon>asterids</taxon>
        <taxon>lamiids</taxon>
        <taxon>Gentianales</taxon>
        <taxon>Apocynaceae</taxon>
        <taxon>Rauvolfioideae</taxon>
        <taxon>Vinceae</taxon>
        <taxon>Catharanthinae</taxon>
        <taxon>Catharanthus</taxon>
    </lineage>
</organism>